<dbReference type="AlphaFoldDB" id="A0A7G6TXG1"/>
<dbReference type="Proteomes" id="UP000515291">
    <property type="component" value="Chromosome"/>
</dbReference>
<accession>A0A7G6TXG1</accession>
<dbReference type="RefSeq" id="WP_184517185.1">
    <property type="nucleotide sequence ID" value="NZ_CP050292.1"/>
</dbReference>
<dbReference type="InterPro" id="IPR014910">
    <property type="entry name" value="YdhR"/>
</dbReference>
<dbReference type="InterPro" id="IPR011008">
    <property type="entry name" value="Dimeric_a/b-barrel"/>
</dbReference>
<proteinExistence type="predicted"/>
<dbReference type="PANTHER" id="PTHR39169">
    <property type="match status" value="1"/>
</dbReference>
<dbReference type="Gene3D" id="3.30.70.100">
    <property type="match status" value="1"/>
</dbReference>
<evidence type="ECO:0000313" key="1">
    <source>
        <dbReference type="EMBL" id="QND71443.1"/>
    </source>
</evidence>
<dbReference type="Pfam" id="PF08803">
    <property type="entry name" value="ydhR"/>
    <property type="match status" value="1"/>
</dbReference>
<dbReference type="KEGG" id="trb:HB776_09465"/>
<sequence>MPLPLNMEIIDMAIILQVNYTPSAQQDQQSDAARIESAENIAKNVAGLQWKVWISNTTEKLRGGIYLFDDLDSAKAWGEGNLRERLAAGGGTNISITYFEANEKLSAITRATFSKSAIAA</sequence>
<reference evidence="2" key="1">
    <citation type="journal article" date="2020" name="Mol. Plant Microbe">
        <title>Rhizobial microsymbionts of the narrowly endemic Oxytropis species growing in Kamchatka are characterized by significant genetic diversity and possess a set of genes that are associated with T3SS and T6SS secretion systems and can affect the development of symbiosis.</title>
        <authorList>
            <person name="Safronova V."/>
            <person name="Guro P."/>
            <person name="Sazanova A."/>
            <person name="Kuznetsova I."/>
            <person name="Belimov A."/>
            <person name="Yakubov V."/>
            <person name="Chirak E."/>
            <person name="Afonin A."/>
            <person name="Gogolev Y."/>
            <person name="Andronov E."/>
            <person name="Tikhonovich I."/>
        </authorList>
    </citation>
    <scope>NUCLEOTIDE SEQUENCE [LARGE SCALE GENOMIC DNA]</scope>
    <source>
        <strain evidence="2">581</strain>
    </source>
</reference>
<dbReference type="SUPFAM" id="SSF54909">
    <property type="entry name" value="Dimeric alpha+beta barrel"/>
    <property type="match status" value="1"/>
</dbReference>
<evidence type="ECO:0000313" key="2">
    <source>
        <dbReference type="Proteomes" id="UP000515291"/>
    </source>
</evidence>
<gene>
    <name evidence="1" type="ORF">HB776_09465</name>
</gene>
<dbReference type="EMBL" id="CP050292">
    <property type="protein sequence ID" value="QND71443.1"/>
    <property type="molecule type" value="Genomic_DNA"/>
</dbReference>
<organism evidence="1 2">
    <name type="scientific">Tardiphaga robiniae</name>
    <dbReference type="NCBI Taxonomy" id="943830"/>
    <lineage>
        <taxon>Bacteria</taxon>
        <taxon>Pseudomonadati</taxon>
        <taxon>Pseudomonadota</taxon>
        <taxon>Alphaproteobacteria</taxon>
        <taxon>Hyphomicrobiales</taxon>
        <taxon>Nitrobacteraceae</taxon>
        <taxon>Tardiphaga</taxon>
    </lineage>
</organism>
<protein>
    <submittedName>
        <fullName evidence="1">YdhR family protein</fullName>
    </submittedName>
</protein>
<dbReference type="PANTHER" id="PTHR39169:SF1">
    <property type="entry name" value="MONOOXYGENASE YDHR-RELATED"/>
    <property type="match status" value="1"/>
</dbReference>
<name>A0A7G6TXG1_9BRAD</name>